<protein>
    <submittedName>
        <fullName evidence="2">Uncharacterized protein</fullName>
    </submittedName>
</protein>
<comment type="caution">
    <text evidence="2">The sequence shown here is derived from an EMBL/GenBank/DDBJ whole genome shotgun (WGS) entry which is preliminary data.</text>
</comment>
<reference evidence="2 3" key="1">
    <citation type="journal article" date="2016" name="Nat. Commun.">
        <title>Extremotolerant tardigrade genome and improved radiotolerance of human cultured cells by tardigrade-unique protein.</title>
        <authorList>
            <person name="Hashimoto T."/>
            <person name="Horikawa D.D."/>
            <person name="Saito Y."/>
            <person name="Kuwahara H."/>
            <person name="Kozuka-Hata H."/>
            <person name="Shin-I T."/>
            <person name="Minakuchi Y."/>
            <person name="Ohishi K."/>
            <person name="Motoyama A."/>
            <person name="Aizu T."/>
            <person name="Enomoto A."/>
            <person name="Kondo K."/>
            <person name="Tanaka S."/>
            <person name="Hara Y."/>
            <person name="Koshikawa S."/>
            <person name="Sagara H."/>
            <person name="Miura T."/>
            <person name="Yokobori S."/>
            <person name="Miyagawa K."/>
            <person name="Suzuki Y."/>
            <person name="Kubo T."/>
            <person name="Oyama M."/>
            <person name="Kohara Y."/>
            <person name="Fujiyama A."/>
            <person name="Arakawa K."/>
            <person name="Katayama T."/>
            <person name="Toyoda A."/>
            <person name="Kunieda T."/>
        </authorList>
    </citation>
    <scope>NUCLEOTIDE SEQUENCE [LARGE SCALE GENOMIC DNA]</scope>
    <source>
        <strain evidence="2 3">YOKOZUNA-1</strain>
    </source>
</reference>
<keyword evidence="1" id="KW-0732">Signal</keyword>
<evidence type="ECO:0000313" key="3">
    <source>
        <dbReference type="Proteomes" id="UP000186922"/>
    </source>
</evidence>
<organism evidence="2 3">
    <name type="scientific">Ramazzottius varieornatus</name>
    <name type="common">Water bear</name>
    <name type="synonym">Tardigrade</name>
    <dbReference type="NCBI Taxonomy" id="947166"/>
    <lineage>
        <taxon>Eukaryota</taxon>
        <taxon>Metazoa</taxon>
        <taxon>Ecdysozoa</taxon>
        <taxon>Tardigrada</taxon>
        <taxon>Eutardigrada</taxon>
        <taxon>Parachela</taxon>
        <taxon>Hypsibioidea</taxon>
        <taxon>Ramazzottiidae</taxon>
        <taxon>Ramazzottius</taxon>
    </lineage>
</organism>
<evidence type="ECO:0000256" key="1">
    <source>
        <dbReference type="SAM" id="SignalP"/>
    </source>
</evidence>
<dbReference type="AlphaFoldDB" id="A0A1D1W671"/>
<gene>
    <name evidence="2" type="primary">RvY_18043-1</name>
    <name evidence="2" type="synonym">RvY_18043.1</name>
    <name evidence="2" type="ORF">RvY_18043</name>
</gene>
<proteinExistence type="predicted"/>
<dbReference type="Proteomes" id="UP000186922">
    <property type="component" value="Unassembled WGS sequence"/>
</dbReference>
<feature type="chain" id="PRO_5008899269" evidence="1">
    <location>
        <begin position="20"/>
        <end position="125"/>
    </location>
</feature>
<dbReference type="EMBL" id="BDGG01000017">
    <property type="protein sequence ID" value="GAV08333.1"/>
    <property type="molecule type" value="Genomic_DNA"/>
</dbReference>
<name>A0A1D1W671_RAMVA</name>
<keyword evidence="3" id="KW-1185">Reference proteome</keyword>
<accession>A0A1D1W671</accession>
<evidence type="ECO:0000313" key="2">
    <source>
        <dbReference type="EMBL" id="GAV08333.1"/>
    </source>
</evidence>
<feature type="signal peptide" evidence="1">
    <location>
        <begin position="1"/>
        <end position="19"/>
    </location>
</feature>
<sequence length="125" mass="14159">MESDWIIASWLCLHLFCQAVSIEALSSKEWIERSELELRSSYGETGHPCVILGPRHCYEYKAQCFDGICRVSNYQEDTPAEKRARIQQMLGAAQSSGCPYANMMANMPIEDLLKSQTPERFAGSF</sequence>